<gene>
    <name evidence="8" type="ORF">BHF68_13985</name>
</gene>
<dbReference type="AlphaFoldDB" id="A0A1E5G4U8"/>
<keyword evidence="8" id="KW-0282">Flagellum</keyword>
<evidence type="ECO:0000256" key="4">
    <source>
        <dbReference type="ARBA" id="ARBA00022795"/>
    </source>
</evidence>
<dbReference type="InterPro" id="IPR031316">
    <property type="entry name" value="FlgM_C"/>
</dbReference>
<keyword evidence="6" id="KW-0804">Transcription</keyword>
<dbReference type="GO" id="GO:0045892">
    <property type="term" value="P:negative regulation of DNA-templated transcription"/>
    <property type="evidence" value="ECO:0007669"/>
    <property type="project" value="InterPro"/>
</dbReference>
<dbReference type="InterPro" id="IPR007412">
    <property type="entry name" value="FlgM"/>
</dbReference>
<dbReference type="RefSeq" id="WP_069642574.1">
    <property type="nucleotide sequence ID" value="NZ_MIJE01000005.1"/>
</dbReference>
<comment type="similarity">
    <text evidence="1">Belongs to the FlgM family.</text>
</comment>
<dbReference type="STRING" id="766136.BHF68_13985"/>
<dbReference type="OrthoDB" id="2382241at2"/>
<keyword evidence="4" id="KW-1005">Bacterial flagellum biogenesis</keyword>
<evidence type="ECO:0000256" key="5">
    <source>
        <dbReference type="ARBA" id="ARBA00023015"/>
    </source>
</evidence>
<dbReference type="Pfam" id="PF04316">
    <property type="entry name" value="FlgM"/>
    <property type="match status" value="1"/>
</dbReference>
<reference evidence="8 9" key="1">
    <citation type="submission" date="2016-09" db="EMBL/GenBank/DDBJ databases">
        <title>Draft genome sequence for the type strain of Desulfuribacillus alkaliarsenatis AHT28, an obligately anaerobic, sulfidogenic bacterium isolated from Russian soda lake sediments.</title>
        <authorList>
            <person name="Abin C.A."/>
            <person name="Hollibaugh J.T."/>
        </authorList>
    </citation>
    <scope>NUCLEOTIDE SEQUENCE [LARGE SCALE GENOMIC DNA]</scope>
    <source>
        <strain evidence="8 9">AHT28</strain>
    </source>
</reference>
<name>A0A1E5G4U8_9FIRM</name>
<dbReference type="Proteomes" id="UP000094296">
    <property type="component" value="Unassembled WGS sequence"/>
</dbReference>
<evidence type="ECO:0000313" key="9">
    <source>
        <dbReference type="Proteomes" id="UP000094296"/>
    </source>
</evidence>
<protein>
    <recommendedName>
        <fullName evidence="2">Negative regulator of flagellin synthesis</fullName>
    </recommendedName>
</protein>
<feature type="domain" description="Anti-sigma-28 factor FlgM C-terminal" evidence="7">
    <location>
        <begin position="32"/>
        <end position="86"/>
    </location>
</feature>
<evidence type="ECO:0000313" key="8">
    <source>
        <dbReference type="EMBL" id="OEF97704.1"/>
    </source>
</evidence>
<dbReference type="InterPro" id="IPR035890">
    <property type="entry name" value="Anti-sigma-28_factor_FlgM_sf"/>
</dbReference>
<dbReference type="EMBL" id="MIJE01000005">
    <property type="protein sequence ID" value="OEF97704.1"/>
    <property type="molecule type" value="Genomic_DNA"/>
</dbReference>
<evidence type="ECO:0000256" key="3">
    <source>
        <dbReference type="ARBA" id="ARBA00022491"/>
    </source>
</evidence>
<evidence type="ECO:0000259" key="7">
    <source>
        <dbReference type="Pfam" id="PF04316"/>
    </source>
</evidence>
<keyword evidence="3" id="KW-0678">Repressor</keyword>
<evidence type="ECO:0000256" key="1">
    <source>
        <dbReference type="ARBA" id="ARBA00005322"/>
    </source>
</evidence>
<accession>A0A1E5G4U8</accession>
<keyword evidence="8" id="KW-0966">Cell projection</keyword>
<dbReference type="GO" id="GO:0044781">
    <property type="term" value="P:bacterial-type flagellum organization"/>
    <property type="evidence" value="ECO:0007669"/>
    <property type="project" value="UniProtKB-KW"/>
</dbReference>
<comment type="caution">
    <text evidence="8">The sequence shown here is derived from an EMBL/GenBank/DDBJ whole genome shotgun (WGS) entry which is preliminary data.</text>
</comment>
<sequence>MKINDVGRIGAIQAYQKTNKTKASNKAEAKRDELQISKTAQELLKVQKNDILNPAARSEKVERLKEQVDNGTYNVESKAIAEKMLKPKTGIFYE</sequence>
<evidence type="ECO:0000256" key="6">
    <source>
        <dbReference type="ARBA" id="ARBA00023163"/>
    </source>
</evidence>
<proteinExistence type="inferred from homology"/>
<dbReference type="NCBIfam" id="TIGR03824">
    <property type="entry name" value="FlgM_jcvi"/>
    <property type="match status" value="1"/>
</dbReference>
<keyword evidence="8" id="KW-0969">Cilium</keyword>
<dbReference type="SUPFAM" id="SSF101498">
    <property type="entry name" value="Anti-sigma factor FlgM"/>
    <property type="match status" value="1"/>
</dbReference>
<keyword evidence="9" id="KW-1185">Reference proteome</keyword>
<organism evidence="8 9">
    <name type="scientific">Desulfuribacillus alkaliarsenatis</name>
    <dbReference type="NCBI Taxonomy" id="766136"/>
    <lineage>
        <taxon>Bacteria</taxon>
        <taxon>Bacillati</taxon>
        <taxon>Bacillota</taxon>
        <taxon>Desulfuribacillia</taxon>
        <taxon>Desulfuribacillales</taxon>
        <taxon>Desulfuribacillaceae</taxon>
        <taxon>Desulfuribacillus</taxon>
    </lineage>
</organism>
<evidence type="ECO:0000256" key="2">
    <source>
        <dbReference type="ARBA" id="ARBA00017823"/>
    </source>
</evidence>
<keyword evidence="5" id="KW-0805">Transcription regulation</keyword>